<reference evidence="2 3" key="1">
    <citation type="submission" date="2019-05" db="EMBL/GenBank/DDBJ databases">
        <authorList>
            <person name="Pankratov T."/>
            <person name="Grouzdev D."/>
        </authorList>
    </citation>
    <scope>NUCLEOTIDE SEQUENCE [LARGE SCALE GENOMIC DNA]</scope>
    <source>
        <strain evidence="2 3">KEBCLARHB70R</strain>
    </source>
</reference>
<keyword evidence="3" id="KW-1185">Reference proteome</keyword>
<dbReference type="EMBL" id="VCDI01000009">
    <property type="protein sequence ID" value="TLU70985.1"/>
    <property type="molecule type" value="Genomic_DNA"/>
</dbReference>
<evidence type="ECO:0008006" key="4">
    <source>
        <dbReference type="Google" id="ProtNLM"/>
    </source>
</evidence>
<name>A0A5R9IZW7_9PROT</name>
<dbReference type="AlphaFoldDB" id="A0A5R9IZW7"/>
<gene>
    <name evidence="2" type="ORF">FE263_19225</name>
</gene>
<proteinExistence type="predicted"/>
<dbReference type="RefSeq" id="WP_138327655.1">
    <property type="nucleotide sequence ID" value="NZ_VCDI01000009.1"/>
</dbReference>
<feature type="signal peptide" evidence="1">
    <location>
        <begin position="1"/>
        <end position="24"/>
    </location>
</feature>
<accession>A0A5R9IZW7</accession>
<protein>
    <recommendedName>
        <fullName evidence="4">Transporter</fullName>
    </recommendedName>
</protein>
<keyword evidence="1" id="KW-0732">Signal</keyword>
<dbReference type="Proteomes" id="UP000305654">
    <property type="component" value="Unassembled WGS sequence"/>
</dbReference>
<sequence length="323" mass="33921">MRNLYPAAPLLCAGLILTSCPVYAHVIAGARVFPVTLTFDDPGVSDEASLPAITYQRSGADGGSGPTHEVDLGWEYDKTITPDTALIFNDGYDIQQVNGSKTQTGFENIYVTGKWQAITNADHEFVASLGIIREFGGSGTTHTGADHYGSTAPTAYFGKGMGDLPAGFLQPFAVTGELGFTIADREVKQIAAPAPATASLTNGIAAQFNNGNTNAWAGAFSVQYSIPYLQSQVKDLGLPGILGNMIPLVEFTWSSPASAHGAQGATWTAAPGVIYLAQWGEVGVEALVPLNKATGTTVGAVGLVHLFFDDLFPNDFIGKPIFQ</sequence>
<dbReference type="PROSITE" id="PS51257">
    <property type="entry name" value="PROKAR_LIPOPROTEIN"/>
    <property type="match status" value="1"/>
</dbReference>
<comment type="caution">
    <text evidence="2">The sequence shown here is derived from an EMBL/GenBank/DDBJ whole genome shotgun (WGS) entry which is preliminary data.</text>
</comment>
<feature type="chain" id="PRO_5024282852" description="Transporter" evidence="1">
    <location>
        <begin position="25"/>
        <end position="323"/>
    </location>
</feature>
<dbReference type="OrthoDB" id="7252930at2"/>
<evidence type="ECO:0000313" key="2">
    <source>
        <dbReference type="EMBL" id="TLU70985.1"/>
    </source>
</evidence>
<organism evidence="2 3">
    <name type="scientific">Lichenicoccus roseus</name>
    <dbReference type="NCBI Taxonomy" id="2683649"/>
    <lineage>
        <taxon>Bacteria</taxon>
        <taxon>Pseudomonadati</taxon>
        <taxon>Pseudomonadota</taxon>
        <taxon>Alphaproteobacteria</taxon>
        <taxon>Acetobacterales</taxon>
        <taxon>Acetobacteraceae</taxon>
        <taxon>Lichenicoccus</taxon>
    </lineage>
</organism>
<evidence type="ECO:0000256" key="1">
    <source>
        <dbReference type="SAM" id="SignalP"/>
    </source>
</evidence>
<evidence type="ECO:0000313" key="3">
    <source>
        <dbReference type="Proteomes" id="UP000305654"/>
    </source>
</evidence>